<protein>
    <submittedName>
        <fullName evidence="1">Uncharacterized protein</fullName>
    </submittedName>
</protein>
<proteinExistence type="predicted"/>
<sequence length="41" mass="4324">MAAGLFFTQTSCPVHLSSHHATINPSAQPSVRLCLILGCDV</sequence>
<dbReference type="Proteomes" id="UP000324222">
    <property type="component" value="Unassembled WGS sequence"/>
</dbReference>
<evidence type="ECO:0000313" key="2">
    <source>
        <dbReference type="Proteomes" id="UP000324222"/>
    </source>
</evidence>
<keyword evidence="2" id="KW-1185">Reference proteome</keyword>
<evidence type="ECO:0000313" key="1">
    <source>
        <dbReference type="EMBL" id="MPC77605.1"/>
    </source>
</evidence>
<comment type="caution">
    <text evidence="1">The sequence shown here is derived from an EMBL/GenBank/DDBJ whole genome shotgun (WGS) entry which is preliminary data.</text>
</comment>
<dbReference type="EMBL" id="VSRR010046257">
    <property type="protein sequence ID" value="MPC77605.1"/>
    <property type="molecule type" value="Genomic_DNA"/>
</dbReference>
<organism evidence="1 2">
    <name type="scientific">Portunus trituberculatus</name>
    <name type="common">Swimming crab</name>
    <name type="synonym">Neptunus trituberculatus</name>
    <dbReference type="NCBI Taxonomy" id="210409"/>
    <lineage>
        <taxon>Eukaryota</taxon>
        <taxon>Metazoa</taxon>
        <taxon>Ecdysozoa</taxon>
        <taxon>Arthropoda</taxon>
        <taxon>Crustacea</taxon>
        <taxon>Multicrustacea</taxon>
        <taxon>Malacostraca</taxon>
        <taxon>Eumalacostraca</taxon>
        <taxon>Eucarida</taxon>
        <taxon>Decapoda</taxon>
        <taxon>Pleocyemata</taxon>
        <taxon>Brachyura</taxon>
        <taxon>Eubrachyura</taxon>
        <taxon>Portunoidea</taxon>
        <taxon>Portunidae</taxon>
        <taxon>Portuninae</taxon>
        <taxon>Portunus</taxon>
    </lineage>
</organism>
<accession>A0A5B7I664</accession>
<dbReference type="AlphaFoldDB" id="A0A5B7I664"/>
<gene>
    <name evidence="1" type="ORF">E2C01_072063</name>
</gene>
<reference evidence="1 2" key="1">
    <citation type="submission" date="2019-05" db="EMBL/GenBank/DDBJ databases">
        <title>Another draft genome of Portunus trituberculatus and its Hox gene families provides insights of decapod evolution.</title>
        <authorList>
            <person name="Jeong J.-H."/>
            <person name="Song I."/>
            <person name="Kim S."/>
            <person name="Choi T."/>
            <person name="Kim D."/>
            <person name="Ryu S."/>
            <person name="Kim W."/>
        </authorList>
    </citation>
    <scope>NUCLEOTIDE SEQUENCE [LARGE SCALE GENOMIC DNA]</scope>
    <source>
        <tissue evidence="1">Muscle</tissue>
    </source>
</reference>
<name>A0A5B7I664_PORTR</name>